<accession>A0AAU9CN90</accession>
<gene>
    <name evidence="2" type="ORF">MIN45_P0135</name>
</gene>
<reference evidence="3" key="1">
    <citation type="journal article" date="2024" name="Int. J. Syst. Evol. Microbiol.">
        <title>Methylomarinovum tepidoasis sp. nov., a moderately thermophilic methanotroph of the family Methylothermaceae isolated from a deep-sea hydrothermal field.</title>
        <authorList>
            <person name="Hirayama H."/>
            <person name="Takaki Y."/>
            <person name="Abe M."/>
            <person name="Miyazaki M."/>
            <person name="Uematsu K."/>
            <person name="Matsui Y."/>
            <person name="Takai K."/>
        </authorList>
    </citation>
    <scope>NUCLEOTIDE SEQUENCE [LARGE SCALE GENOMIC DNA]</scope>
    <source>
        <strain evidence="3">IN45</strain>
    </source>
</reference>
<protein>
    <recommendedName>
        <fullName evidence="1">Glycosyltransferase subfamily 4-like N-terminal domain-containing protein</fullName>
    </recommendedName>
</protein>
<dbReference type="InterPro" id="IPR028098">
    <property type="entry name" value="Glyco_trans_4-like_N"/>
</dbReference>
<dbReference type="PANTHER" id="PTHR12526">
    <property type="entry name" value="GLYCOSYLTRANSFERASE"/>
    <property type="match status" value="1"/>
</dbReference>
<sequence length="399" mass="46081">MKNKRSRRRILIIVENLPCPFDRRVWQEATTLQKNGYEVSIICPVGKGYDKRYEILEGVHIYRHPLPVEAKGAFGYLVEYSIALFWEFILAWKVFFTRGFDVIHACNPPDNIFLIGLIFKLLGKKFVFDHHDINPELYEAKFGKRDLFYHIIRWWERLTFMTADISIATNESYKKIAIERGRMNPEDVFVVRSGPTLDRLKILPPVETLKNGRKYLVGYVGVIGNQEGIDYLLQAANYIINKKGRKDVHFGIVGSGPALSDMQALAKELGISDYVTFTGRVPDKEMLEMLNTADVCVNPDVGNEMNDKSTMNKIMEYMALGKPIVQFDLTEGKFSAQKASLYAKWNSPEDMAEKILHLLDNPDLRKEMGEYGKKRIENELEWKYEAPKLLRAYEALFSR</sequence>
<dbReference type="SUPFAM" id="SSF53756">
    <property type="entry name" value="UDP-Glycosyltransferase/glycogen phosphorylase"/>
    <property type="match status" value="1"/>
</dbReference>
<dbReference type="GO" id="GO:0016757">
    <property type="term" value="F:glycosyltransferase activity"/>
    <property type="evidence" value="ECO:0007669"/>
    <property type="project" value="UniProtKB-ARBA"/>
</dbReference>
<dbReference type="RefSeq" id="WP_286292716.1">
    <property type="nucleotide sequence ID" value="NZ_AP024718.1"/>
</dbReference>
<evidence type="ECO:0000313" key="2">
    <source>
        <dbReference type="EMBL" id="BCX87768.1"/>
    </source>
</evidence>
<dbReference type="Proteomes" id="UP001321450">
    <property type="component" value="Chromosome"/>
</dbReference>
<evidence type="ECO:0000313" key="3">
    <source>
        <dbReference type="Proteomes" id="UP001321450"/>
    </source>
</evidence>
<organism evidence="2 3">
    <name type="scientific">Methylomarinovum tepidoasis</name>
    <dbReference type="NCBI Taxonomy" id="2840183"/>
    <lineage>
        <taxon>Bacteria</taxon>
        <taxon>Pseudomonadati</taxon>
        <taxon>Pseudomonadota</taxon>
        <taxon>Gammaproteobacteria</taxon>
        <taxon>Methylococcales</taxon>
        <taxon>Methylothermaceae</taxon>
        <taxon>Methylomarinovum</taxon>
    </lineage>
</organism>
<dbReference type="Gene3D" id="3.40.50.2000">
    <property type="entry name" value="Glycogen Phosphorylase B"/>
    <property type="match status" value="2"/>
</dbReference>
<dbReference type="CDD" id="cd03794">
    <property type="entry name" value="GT4_WbuB-like"/>
    <property type="match status" value="1"/>
</dbReference>
<keyword evidence="3" id="KW-1185">Reference proteome</keyword>
<dbReference type="KEGG" id="meiy:MIN45_P0135"/>
<dbReference type="PANTHER" id="PTHR12526:SF624">
    <property type="entry name" value="BLR6297 PROTEIN"/>
    <property type="match status" value="1"/>
</dbReference>
<name>A0AAU9CN90_9GAMM</name>
<evidence type="ECO:0000259" key="1">
    <source>
        <dbReference type="Pfam" id="PF13439"/>
    </source>
</evidence>
<dbReference type="AlphaFoldDB" id="A0AAU9CN90"/>
<dbReference type="Pfam" id="PF13439">
    <property type="entry name" value="Glyco_transf_4"/>
    <property type="match status" value="1"/>
</dbReference>
<dbReference type="Pfam" id="PF13692">
    <property type="entry name" value="Glyco_trans_1_4"/>
    <property type="match status" value="1"/>
</dbReference>
<dbReference type="EMBL" id="AP024718">
    <property type="protein sequence ID" value="BCX87768.1"/>
    <property type="molecule type" value="Genomic_DNA"/>
</dbReference>
<proteinExistence type="predicted"/>
<feature type="domain" description="Glycosyltransferase subfamily 4-like N-terminal" evidence="1">
    <location>
        <begin position="23"/>
        <end position="194"/>
    </location>
</feature>